<evidence type="ECO:0000256" key="2">
    <source>
        <dbReference type="SAM" id="SignalP"/>
    </source>
</evidence>
<dbReference type="EMBL" id="HBIZ01032085">
    <property type="protein sequence ID" value="CAE0767838.1"/>
    <property type="molecule type" value="Transcribed_RNA"/>
</dbReference>
<name>A0A7S4F2G3_CHRCT</name>
<evidence type="ECO:0000256" key="1">
    <source>
        <dbReference type="SAM" id="MobiDB-lite"/>
    </source>
</evidence>
<sequence length="472" mass="48886">MSSFFFCLLLVCQICMSSQECTILGNPTWDHYCQGGQAVLSSQCITGCATSSAPMALCCRSECCYSVSPSETPKGECIFPFEGCVPDGCVDGTCPYSGRDCGYSCTQACCCYDSQCPKSAAAQQEPIEYQPTVAEQLARKALRTPSPSLPPPLLPRTAGTTGDQPSLSVEHAFVAGGSTGPSGVSVMGATIALVAASSFACVCVWAAACQRARAGSCLGRCRTALFGSRRRLPPPWRRVPSPGQRRRTPPAWRMLRPWRRLRAEQSNEALVRNVVEQSSEWVSVSPLVANALHSGFVGAQPPFQSPLIECRGCDELCTHQMGASHAATKPPGTLHRALTPGLHPGTQLSSTQLPGEQLPVPSPLAPSSAVGLARASYSPTLLRQKRARVQPPEALCAFAMGSDTARSGSDVTGDGMSTSSRDPMHASTYDPVAGLMPAVVAIGALVDARGGGAGGGDGCGGGGGGGSAGGGK</sequence>
<gene>
    <name evidence="3" type="ORF">PCAR00345_LOCUS20450</name>
</gene>
<reference evidence="3" key="1">
    <citation type="submission" date="2021-01" db="EMBL/GenBank/DDBJ databases">
        <authorList>
            <person name="Corre E."/>
            <person name="Pelletier E."/>
            <person name="Niang G."/>
            <person name="Scheremetjew M."/>
            <person name="Finn R."/>
            <person name="Kale V."/>
            <person name="Holt S."/>
            <person name="Cochrane G."/>
            <person name="Meng A."/>
            <person name="Brown T."/>
            <person name="Cohen L."/>
        </authorList>
    </citation>
    <scope>NUCLEOTIDE SEQUENCE</scope>
    <source>
        <strain evidence="3">CCMP645</strain>
    </source>
</reference>
<dbReference type="AlphaFoldDB" id="A0A7S4F2G3"/>
<feature type="signal peptide" evidence="2">
    <location>
        <begin position="1"/>
        <end position="17"/>
    </location>
</feature>
<feature type="chain" id="PRO_5031092160" evidence="2">
    <location>
        <begin position="18"/>
        <end position="472"/>
    </location>
</feature>
<keyword evidence="2" id="KW-0732">Signal</keyword>
<accession>A0A7S4F2G3</accession>
<feature type="region of interest" description="Disordered" evidence="1">
    <location>
        <begin position="404"/>
        <end position="424"/>
    </location>
</feature>
<protein>
    <submittedName>
        <fullName evidence="3">Uncharacterized protein</fullName>
    </submittedName>
</protein>
<proteinExistence type="predicted"/>
<organism evidence="3">
    <name type="scientific">Chrysotila carterae</name>
    <name type="common">Marine alga</name>
    <name type="synonym">Syracosphaera carterae</name>
    <dbReference type="NCBI Taxonomy" id="13221"/>
    <lineage>
        <taxon>Eukaryota</taxon>
        <taxon>Haptista</taxon>
        <taxon>Haptophyta</taxon>
        <taxon>Prymnesiophyceae</taxon>
        <taxon>Isochrysidales</taxon>
        <taxon>Isochrysidaceae</taxon>
        <taxon>Chrysotila</taxon>
    </lineage>
</organism>
<feature type="region of interest" description="Disordered" evidence="1">
    <location>
        <begin position="143"/>
        <end position="165"/>
    </location>
</feature>
<feature type="region of interest" description="Disordered" evidence="1">
    <location>
        <begin position="452"/>
        <end position="472"/>
    </location>
</feature>
<evidence type="ECO:0000313" key="3">
    <source>
        <dbReference type="EMBL" id="CAE0767838.1"/>
    </source>
</evidence>
<feature type="compositionally biased region" description="Polar residues" evidence="1">
    <location>
        <begin position="404"/>
        <end position="421"/>
    </location>
</feature>